<sequence>MSSFPYCSIQSWCATDLQRRCTVKCCHGLVSGTTGSRSACCWAACKLSSRWGWQELRGGPGFVPAPRSVERKLGLTFTFSASLTGLWNAKSPIKHVRQVDVT</sequence>
<evidence type="ECO:0000313" key="1">
    <source>
        <dbReference type="EMBL" id="RDH34551.1"/>
    </source>
</evidence>
<dbReference type="EMBL" id="KZ852043">
    <property type="protein sequence ID" value="RDH34551.1"/>
    <property type="molecule type" value="Genomic_DNA"/>
</dbReference>
<dbReference type="AlphaFoldDB" id="A0A3F3Q5U8"/>
<reference evidence="1" key="1">
    <citation type="submission" date="2018-07" db="EMBL/GenBank/DDBJ databases">
        <title>The genomes of Aspergillus section Nigri reveals drivers in fungal speciation.</title>
        <authorList>
            <consortium name="DOE Joint Genome Institute"/>
            <person name="Vesth T.C."/>
            <person name="Nybo J."/>
            <person name="Theobald S."/>
            <person name="Brandl J."/>
            <person name="Frisvad J.C."/>
            <person name="Nielsen K.F."/>
            <person name="Lyhne E.K."/>
            <person name="Kogle M.E."/>
            <person name="Kuo A."/>
            <person name="Riley R."/>
            <person name="Clum A."/>
            <person name="Nolan M."/>
            <person name="Lipzen A."/>
            <person name="Salamov A."/>
            <person name="Henrissat B."/>
            <person name="Wiebenga A."/>
            <person name="De vries R.P."/>
            <person name="Grigoriev I.V."/>
            <person name="Mortensen U.H."/>
            <person name="Andersen M.R."/>
            <person name="Baker S.E."/>
        </authorList>
    </citation>
    <scope>NUCLEOTIDE SEQUENCE [LARGE SCALE GENOMIC DNA]</scope>
    <source>
        <strain evidence="1">CBS 139.54b</strain>
    </source>
</reference>
<gene>
    <name evidence="1" type="ORF">BDQ94DRAFT_20742</name>
</gene>
<dbReference type="RefSeq" id="XP_026627573.1">
    <property type="nucleotide sequence ID" value="XM_026775228.1"/>
</dbReference>
<accession>A0A3F3Q5U8</accession>
<keyword evidence="2" id="KW-1185">Reference proteome</keyword>
<evidence type="ECO:0000313" key="2">
    <source>
        <dbReference type="Proteomes" id="UP000253729"/>
    </source>
</evidence>
<name>A0A3F3Q5U8_9EURO</name>
<protein>
    <submittedName>
        <fullName evidence="1">Uncharacterized protein</fullName>
    </submittedName>
</protein>
<organism evidence="1 2">
    <name type="scientific">Aspergillus welwitschiae</name>
    <dbReference type="NCBI Taxonomy" id="1341132"/>
    <lineage>
        <taxon>Eukaryota</taxon>
        <taxon>Fungi</taxon>
        <taxon>Dikarya</taxon>
        <taxon>Ascomycota</taxon>
        <taxon>Pezizomycotina</taxon>
        <taxon>Eurotiomycetes</taxon>
        <taxon>Eurotiomycetidae</taxon>
        <taxon>Eurotiales</taxon>
        <taxon>Aspergillaceae</taxon>
        <taxon>Aspergillus</taxon>
        <taxon>Aspergillus subgen. Circumdati</taxon>
    </lineage>
</organism>
<dbReference type="Proteomes" id="UP000253729">
    <property type="component" value="Unassembled WGS sequence"/>
</dbReference>
<dbReference type="GeneID" id="38143584"/>
<proteinExistence type="predicted"/>